<dbReference type="RefSeq" id="WP_133444668.1">
    <property type="nucleotide sequence ID" value="NZ_SCWB01000029.1"/>
</dbReference>
<dbReference type="OrthoDB" id="9781848at2"/>
<gene>
    <name evidence="1" type="ORF">ERX29_10695</name>
</gene>
<evidence type="ECO:0008006" key="3">
    <source>
        <dbReference type="Google" id="ProtNLM"/>
    </source>
</evidence>
<evidence type="ECO:0000313" key="1">
    <source>
        <dbReference type="EMBL" id="TDM05139.1"/>
    </source>
</evidence>
<dbReference type="SUPFAM" id="SSF52540">
    <property type="entry name" value="P-loop containing nucleoside triphosphate hydrolases"/>
    <property type="match status" value="1"/>
</dbReference>
<dbReference type="NCBIfam" id="NF005253">
    <property type="entry name" value="PRK06762.1-4"/>
    <property type="match status" value="1"/>
</dbReference>
<evidence type="ECO:0000313" key="2">
    <source>
        <dbReference type="Proteomes" id="UP000294802"/>
    </source>
</evidence>
<name>A0A4R6BRY8_9STAP</name>
<protein>
    <recommendedName>
        <fullName evidence="3">Kinase</fullName>
    </recommendedName>
</protein>
<dbReference type="NCBIfam" id="NF005255">
    <property type="entry name" value="PRK06762.2-2"/>
    <property type="match status" value="1"/>
</dbReference>
<keyword evidence="2" id="KW-1185">Reference proteome</keyword>
<comment type="caution">
    <text evidence="1">The sequence shown here is derived from an EMBL/GenBank/DDBJ whole genome shotgun (WGS) entry which is preliminary data.</text>
</comment>
<dbReference type="EMBL" id="SCWB01000029">
    <property type="protein sequence ID" value="TDM05139.1"/>
    <property type="molecule type" value="Genomic_DNA"/>
</dbReference>
<dbReference type="AlphaFoldDB" id="A0A4R6BRY8"/>
<accession>A0A4R6BRY8</accession>
<dbReference type="Proteomes" id="UP000294802">
    <property type="component" value="Unassembled WGS sequence"/>
</dbReference>
<organism evidence="1 2">
    <name type="scientific">Macrococcus lamae</name>
    <dbReference type="NCBI Taxonomy" id="198484"/>
    <lineage>
        <taxon>Bacteria</taxon>
        <taxon>Bacillati</taxon>
        <taxon>Bacillota</taxon>
        <taxon>Bacilli</taxon>
        <taxon>Bacillales</taxon>
        <taxon>Staphylococcaceae</taxon>
        <taxon>Macrococcus</taxon>
    </lineage>
</organism>
<reference evidence="1 2" key="1">
    <citation type="submission" date="2019-01" db="EMBL/GenBank/DDBJ databases">
        <title>Draft genome sequences of the type strains of six Macrococcus species.</title>
        <authorList>
            <person name="Mazhar S."/>
            <person name="Altermann E."/>
            <person name="Hill C."/>
            <person name="Mcauliffe O."/>
        </authorList>
    </citation>
    <scope>NUCLEOTIDE SEQUENCE [LARGE SCALE GENOMIC DNA]</scope>
    <source>
        <strain evidence="1 2">CCM4815</strain>
    </source>
</reference>
<proteinExistence type="predicted"/>
<sequence>MAAQLIILRGNSGSGKTSTAKLLQENLGEGTILISQDVVRRQMLRTKDTVGSLSTSLLENLVDFGMQNCKYIILEGILTNNKHGDMLRRIYTRYHPDVLVYYFEISFEETLRRHQFKDVSFGENEMRKWYLDSDVIGVDQEHIIHDDLCQEDILNKINDDIHKKGNDFLKY</sequence>
<dbReference type="Gene3D" id="3.40.50.300">
    <property type="entry name" value="P-loop containing nucleotide triphosphate hydrolases"/>
    <property type="match status" value="1"/>
</dbReference>
<dbReference type="InterPro" id="IPR027417">
    <property type="entry name" value="P-loop_NTPase"/>
</dbReference>
<dbReference type="Pfam" id="PF13671">
    <property type="entry name" value="AAA_33"/>
    <property type="match status" value="1"/>
</dbReference>